<dbReference type="EMBL" id="CP047650">
    <property type="protein sequence ID" value="QHJ00247.1"/>
    <property type="molecule type" value="Genomic_DNA"/>
</dbReference>
<protein>
    <recommendedName>
        <fullName evidence="5">Carboxypeptidase Q</fullName>
    </recommendedName>
    <alternativeName>
        <fullName evidence="20">Plasma glutamate carboxypeptidase</fullName>
    </alternativeName>
</protein>
<dbReference type="GO" id="GO:0006508">
    <property type="term" value="P:proteolysis"/>
    <property type="evidence" value="ECO:0007669"/>
    <property type="project" value="UniProtKB-KW"/>
</dbReference>
<evidence type="ECO:0000256" key="14">
    <source>
        <dbReference type="ARBA" id="ARBA00023034"/>
    </source>
</evidence>
<dbReference type="InterPro" id="IPR046450">
    <property type="entry name" value="PA_dom_sf"/>
</dbReference>
<dbReference type="InterPro" id="IPR039866">
    <property type="entry name" value="CPQ"/>
</dbReference>
<keyword evidence="6" id="KW-0964">Secreted</keyword>
<dbReference type="Pfam" id="PF04389">
    <property type="entry name" value="Peptidase_M28"/>
    <property type="match status" value="1"/>
</dbReference>
<feature type="domain" description="Peptidase M28" evidence="22">
    <location>
        <begin position="220"/>
        <end position="371"/>
    </location>
</feature>
<evidence type="ECO:0000313" key="24">
    <source>
        <dbReference type="Proteomes" id="UP000464787"/>
    </source>
</evidence>
<evidence type="ECO:0000256" key="19">
    <source>
        <dbReference type="ARBA" id="ARBA00025833"/>
    </source>
</evidence>
<dbReference type="SUPFAM" id="SSF52025">
    <property type="entry name" value="PA domain"/>
    <property type="match status" value="1"/>
</dbReference>
<evidence type="ECO:0000313" key="23">
    <source>
        <dbReference type="EMBL" id="QHJ00247.1"/>
    </source>
</evidence>
<dbReference type="InterPro" id="IPR003137">
    <property type="entry name" value="PA_domain"/>
</dbReference>
<evidence type="ECO:0000256" key="3">
    <source>
        <dbReference type="ARBA" id="ARBA00004555"/>
    </source>
</evidence>
<dbReference type="Proteomes" id="UP000464787">
    <property type="component" value="Chromosome"/>
</dbReference>
<evidence type="ECO:0000256" key="10">
    <source>
        <dbReference type="ARBA" id="ARBA00022729"/>
    </source>
</evidence>
<evidence type="ECO:0000256" key="11">
    <source>
        <dbReference type="ARBA" id="ARBA00022801"/>
    </source>
</evidence>
<sequence>MNDNRDNWLDSAQQDPALMADFHTLCNFGGRLAGTPGEAAAMAWAVARLGEIGSSRRVDVPYAGWRALAWSLRVEGGAELACYPLLRSADTPAEGLVGEVLDLGEGRTEDFDRAGEAVRGRIVLVRHEYPFSSRHMHRRRKYDLAMARGAIGFLMANPLPPGGLLSGSSGRAVDGPGIPAAYVDAASCAAILAAAPGTQVRLNIAGEEIRGAQAGIAMLDLPGGSGKTIVLSAHLDGHDLGQSALDNATGLSVVLATARALAPRISQATHGLRVCFFSAEEWALAGSAQYLSALDAAERDSLTLDINLDTVGGDDRLTALISDFAGLQPFVADAAALSGVQADSYLPLMPNSDHANFARHGIPALRLVAGFDRPESRVRHILSAGDVLEVVEEAELRQALRLTCAMADIALNLPAAGLAALRQ</sequence>
<accession>A0A857J8N9</accession>
<evidence type="ECO:0000256" key="7">
    <source>
        <dbReference type="ARBA" id="ARBA00022645"/>
    </source>
</evidence>
<evidence type="ECO:0000256" key="13">
    <source>
        <dbReference type="ARBA" id="ARBA00022833"/>
    </source>
</evidence>
<name>A0A857J8N9_9BURK</name>
<dbReference type="GO" id="GO:0005576">
    <property type="term" value="C:extracellular region"/>
    <property type="evidence" value="ECO:0007669"/>
    <property type="project" value="UniProtKB-SubCell"/>
</dbReference>
<dbReference type="SUPFAM" id="SSF53187">
    <property type="entry name" value="Zn-dependent exopeptidases"/>
    <property type="match status" value="1"/>
</dbReference>
<reference evidence="23 24" key="1">
    <citation type="submission" date="2020-01" db="EMBL/GenBank/DDBJ databases">
        <title>Genome sequencing of strain KACC 21265.</title>
        <authorList>
            <person name="Heo J."/>
            <person name="Kim S.-J."/>
            <person name="Kim J.-S."/>
            <person name="Hong S.-B."/>
            <person name="Kwon S.-W."/>
        </authorList>
    </citation>
    <scope>NUCLEOTIDE SEQUENCE [LARGE SCALE GENOMIC DNA]</scope>
    <source>
        <strain evidence="23 24">KACC 21265</strain>
    </source>
</reference>
<keyword evidence="24" id="KW-1185">Reference proteome</keyword>
<evidence type="ECO:0000256" key="17">
    <source>
        <dbReference type="ARBA" id="ARBA00023180"/>
    </source>
</evidence>
<gene>
    <name evidence="23" type="ORF">GT347_21035</name>
</gene>
<dbReference type="Gene3D" id="3.40.630.10">
    <property type="entry name" value="Zn peptidases"/>
    <property type="match status" value="1"/>
</dbReference>
<evidence type="ECO:0000256" key="15">
    <source>
        <dbReference type="ARBA" id="ARBA00023049"/>
    </source>
</evidence>
<evidence type="ECO:0000256" key="4">
    <source>
        <dbReference type="ARBA" id="ARBA00004613"/>
    </source>
</evidence>
<keyword evidence="10" id="KW-0732">Signal</keyword>
<organism evidence="23 24">
    <name type="scientific">Xylophilus rhododendri</name>
    <dbReference type="NCBI Taxonomy" id="2697032"/>
    <lineage>
        <taxon>Bacteria</taxon>
        <taxon>Pseudomonadati</taxon>
        <taxon>Pseudomonadota</taxon>
        <taxon>Betaproteobacteria</taxon>
        <taxon>Burkholderiales</taxon>
        <taxon>Xylophilus</taxon>
    </lineage>
</organism>
<keyword evidence="18" id="KW-0458">Lysosome</keyword>
<dbReference type="Gene3D" id="3.50.30.30">
    <property type="match status" value="1"/>
</dbReference>
<feature type="domain" description="PA" evidence="21">
    <location>
        <begin position="108"/>
        <end position="190"/>
    </location>
</feature>
<keyword evidence="16" id="KW-0865">Zymogen</keyword>
<keyword evidence="11" id="KW-0378">Hydrolase</keyword>
<dbReference type="AlphaFoldDB" id="A0A857J8N9"/>
<proteinExistence type="predicted"/>
<dbReference type="GO" id="GO:0005764">
    <property type="term" value="C:lysosome"/>
    <property type="evidence" value="ECO:0007669"/>
    <property type="project" value="UniProtKB-SubCell"/>
</dbReference>
<evidence type="ECO:0000256" key="9">
    <source>
        <dbReference type="ARBA" id="ARBA00022723"/>
    </source>
</evidence>
<comment type="subcellular location">
    <subcellularLocation>
        <location evidence="1">Endoplasmic reticulum</location>
    </subcellularLocation>
    <subcellularLocation>
        <location evidence="3">Golgi apparatus</location>
    </subcellularLocation>
    <subcellularLocation>
        <location evidence="2">Lysosome</location>
    </subcellularLocation>
    <subcellularLocation>
        <location evidence="4">Secreted</location>
    </subcellularLocation>
</comment>
<evidence type="ECO:0000256" key="5">
    <source>
        <dbReference type="ARBA" id="ARBA00014116"/>
    </source>
</evidence>
<dbReference type="Pfam" id="PF02225">
    <property type="entry name" value="PA"/>
    <property type="match status" value="1"/>
</dbReference>
<dbReference type="KEGG" id="xyk:GT347_21035"/>
<dbReference type="GO" id="GO:0070573">
    <property type="term" value="F:metallodipeptidase activity"/>
    <property type="evidence" value="ECO:0007669"/>
    <property type="project" value="InterPro"/>
</dbReference>
<evidence type="ECO:0000256" key="8">
    <source>
        <dbReference type="ARBA" id="ARBA00022670"/>
    </source>
</evidence>
<keyword evidence="7" id="KW-0121">Carboxypeptidase</keyword>
<evidence type="ECO:0000259" key="21">
    <source>
        <dbReference type="Pfam" id="PF02225"/>
    </source>
</evidence>
<keyword evidence="13" id="KW-0862">Zinc</keyword>
<evidence type="ECO:0000256" key="12">
    <source>
        <dbReference type="ARBA" id="ARBA00022824"/>
    </source>
</evidence>
<keyword evidence="15" id="KW-0482">Metalloprotease</keyword>
<evidence type="ECO:0000259" key="22">
    <source>
        <dbReference type="Pfam" id="PF04389"/>
    </source>
</evidence>
<evidence type="ECO:0000256" key="18">
    <source>
        <dbReference type="ARBA" id="ARBA00023228"/>
    </source>
</evidence>
<keyword evidence="17" id="KW-0325">Glycoprotein</keyword>
<keyword evidence="8" id="KW-0645">Protease</keyword>
<dbReference type="GO" id="GO:0046872">
    <property type="term" value="F:metal ion binding"/>
    <property type="evidence" value="ECO:0007669"/>
    <property type="project" value="UniProtKB-KW"/>
</dbReference>
<evidence type="ECO:0000256" key="20">
    <source>
        <dbReference type="ARBA" id="ARBA00033328"/>
    </source>
</evidence>
<dbReference type="PANTHER" id="PTHR12053:SF3">
    <property type="entry name" value="CARBOXYPEPTIDASE Q"/>
    <property type="match status" value="1"/>
</dbReference>
<evidence type="ECO:0000256" key="1">
    <source>
        <dbReference type="ARBA" id="ARBA00004240"/>
    </source>
</evidence>
<keyword evidence="12" id="KW-0256">Endoplasmic reticulum</keyword>
<evidence type="ECO:0000256" key="6">
    <source>
        <dbReference type="ARBA" id="ARBA00022525"/>
    </source>
</evidence>
<comment type="subunit">
    <text evidence="19">Homodimer. The monomeric form is inactive while the homodimer is active.</text>
</comment>
<dbReference type="InterPro" id="IPR007484">
    <property type="entry name" value="Peptidase_M28"/>
</dbReference>
<evidence type="ECO:0000256" key="2">
    <source>
        <dbReference type="ARBA" id="ARBA00004371"/>
    </source>
</evidence>
<dbReference type="RefSeq" id="WP_160554057.1">
    <property type="nucleotide sequence ID" value="NZ_CP047650.1"/>
</dbReference>
<keyword evidence="9" id="KW-0479">Metal-binding</keyword>
<dbReference type="PANTHER" id="PTHR12053">
    <property type="entry name" value="PROTEASE FAMILY M28 PLASMA GLUTAMATE CARBOXYPEPTIDASE-RELATED"/>
    <property type="match status" value="1"/>
</dbReference>
<evidence type="ECO:0000256" key="16">
    <source>
        <dbReference type="ARBA" id="ARBA00023145"/>
    </source>
</evidence>
<dbReference type="GO" id="GO:0004180">
    <property type="term" value="F:carboxypeptidase activity"/>
    <property type="evidence" value="ECO:0007669"/>
    <property type="project" value="UniProtKB-KW"/>
</dbReference>
<keyword evidence="14" id="KW-0333">Golgi apparatus</keyword>